<name>A0A1L0BYW1_9GAMM</name>
<evidence type="ECO:0000259" key="2">
    <source>
        <dbReference type="Pfam" id="PF08378"/>
    </source>
</evidence>
<dbReference type="Pfam" id="PF01695">
    <property type="entry name" value="IstB_IS21"/>
    <property type="match status" value="1"/>
</dbReference>
<reference evidence="3 4" key="1">
    <citation type="submission" date="2016-11" db="EMBL/GenBank/DDBJ databases">
        <authorList>
            <person name="Jaros S."/>
            <person name="Januszkiewicz K."/>
            <person name="Wedrychowicz H."/>
        </authorList>
    </citation>
    <scope>NUCLEOTIDE SEQUENCE [LARGE SCALE GENOMIC DNA]</scope>
    <source>
        <strain evidence="3">NVI 5450</strain>
    </source>
</reference>
<dbReference type="InterPro" id="IPR027417">
    <property type="entry name" value="P-loop_NTPase"/>
</dbReference>
<dbReference type="EMBL" id="FPLD01000077">
    <property type="protein sequence ID" value="SGZ05636.1"/>
    <property type="molecule type" value="Genomic_DNA"/>
</dbReference>
<organism evidence="3 4">
    <name type="scientific">Moritella viscosa</name>
    <dbReference type="NCBI Taxonomy" id="80854"/>
    <lineage>
        <taxon>Bacteria</taxon>
        <taxon>Pseudomonadati</taxon>
        <taxon>Pseudomonadota</taxon>
        <taxon>Gammaproteobacteria</taxon>
        <taxon>Alteromonadales</taxon>
        <taxon>Moritellaceae</taxon>
        <taxon>Moritella</taxon>
    </lineage>
</organism>
<sequence>MANMIPRILVPSIPSDGEKHLFSKLENDSGASNWTVLHSLNIAYHKTQVMGEIDFYVIIPNLCVFAIEVKAHHFVKFEHGLWHLGKNGKAEFRGPFQQTNDAVFSLVEYFKNKSTHLRNIPIFPLVIFTHTELQQSSIEWHLREFCSAREYRRIPISKLLLNRARSYRIELARTKTTKWFSSNDNRPNDNDIKLILKIVRPKIEHLPISTSFRKSLEQDMEFFTREQFIALDAMADNQRVIYKGPAGVGKTVLAMEVALRAAKQDHKVLFLCKNKLLTHYLQKHTQHPNIDILSITQLLEAQVGKSFINKQDRGKNIYWNINLPQDAYKNLIDKNSEYTFLVMDEAQ</sequence>
<dbReference type="OrthoDB" id="7066673at2"/>
<evidence type="ECO:0000313" key="3">
    <source>
        <dbReference type="EMBL" id="SGZ05636.1"/>
    </source>
</evidence>
<dbReference type="SUPFAM" id="SSF52540">
    <property type="entry name" value="P-loop containing nucleoside triphosphate hydrolases"/>
    <property type="match status" value="1"/>
</dbReference>
<dbReference type="GO" id="GO:0005524">
    <property type="term" value="F:ATP binding"/>
    <property type="evidence" value="ECO:0007669"/>
    <property type="project" value="InterPro"/>
</dbReference>
<dbReference type="InterPro" id="IPR011528">
    <property type="entry name" value="NERD"/>
</dbReference>
<dbReference type="Pfam" id="PF08378">
    <property type="entry name" value="NERD"/>
    <property type="match status" value="1"/>
</dbReference>
<dbReference type="RefSeq" id="WP_075518305.1">
    <property type="nucleotide sequence ID" value="NZ_FPLD01000077.1"/>
</dbReference>
<proteinExistence type="predicted"/>
<feature type="domain" description="NERD" evidence="2">
    <location>
        <begin position="16"/>
        <end position="129"/>
    </location>
</feature>
<protein>
    <submittedName>
        <fullName evidence="3">NERD and DEXDc domain protein</fullName>
    </submittedName>
</protein>
<dbReference type="AlphaFoldDB" id="A0A1L0BYW1"/>
<dbReference type="Proteomes" id="UP000183794">
    <property type="component" value="Unassembled WGS sequence"/>
</dbReference>
<evidence type="ECO:0000259" key="1">
    <source>
        <dbReference type="Pfam" id="PF01695"/>
    </source>
</evidence>
<accession>A0A1L0BYW1</accession>
<evidence type="ECO:0000313" key="4">
    <source>
        <dbReference type="Proteomes" id="UP000183794"/>
    </source>
</evidence>
<gene>
    <name evidence="3" type="ORF">NVI5450_2934</name>
</gene>
<feature type="domain" description="IstB-like ATP-binding" evidence="1">
    <location>
        <begin position="228"/>
        <end position="287"/>
    </location>
</feature>
<dbReference type="Gene3D" id="3.40.50.300">
    <property type="entry name" value="P-loop containing nucleotide triphosphate hydrolases"/>
    <property type="match status" value="1"/>
</dbReference>
<dbReference type="InterPro" id="IPR002611">
    <property type="entry name" value="IstB_ATP-bd"/>
</dbReference>